<reference evidence="2 3" key="1">
    <citation type="submission" date="2017-06" db="EMBL/GenBank/DDBJ databases">
        <title>Raineya orbicola gen. nov., sp. nov. a slightly thermophilic bacterium of the phylum Bacteroidetes and the description of Raineyaceae fam. nov.</title>
        <authorList>
            <person name="Albuquerque L."/>
            <person name="Polonia A.R.M."/>
            <person name="Barroso C."/>
            <person name="Froufe H.J.C."/>
            <person name="Lage O."/>
            <person name="Lobo-Da-Cunha A."/>
            <person name="Egas C."/>
            <person name="Da Costa M.S."/>
        </authorList>
    </citation>
    <scope>NUCLEOTIDE SEQUENCE [LARGE SCALE GENOMIC DNA]</scope>
    <source>
        <strain evidence="2 3">SPSPC-11</strain>
    </source>
</reference>
<feature type="binding site" evidence="1">
    <location>
        <position position="60"/>
    </location>
    <ligand>
        <name>substrate</name>
    </ligand>
</feature>
<dbReference type="SMART" id="SM00855">
    <property type="entry name" value="PGAM"/>
    <property type="match status" value="1"/>
</dbReference>
<dbReference type="CDD" id="cd07067">
    <property type="entry name" value="HP_PGM_like"/>
    <property type="match status" value="1"/>
</dbReference>
<dbReference type="InterPro" id="IPR001345">
    <property type="entry name" value="PG/BPGM_mutase_AS"/>
</dbReference>
<dbReference type="InterPro" id="IPR050275">
    <property type="entry name" value="PGM_Phosphatase"/>
</dbReference>
<proteinExistence type="predicted"/>
<dbReference type="PANTHER" id="PTHR48100:SF15">
    <property type="entry name" value="SEDOHEPTULOSE 1,7-BISPHOSPHATASE"/>
    <property type="match status" value="1"/>
</dbReference>
<evidence type="ECO:0000313" key="2">
    <source>
        <dbReference type="EMBL" id="PKQ70255.1"/>
    </source>
</evidence>
<evidence type="ECO:0000313" key="3">
    <source>
        <dbReference type="Proteomes" id="UP000233387"/>
    </source>
</evidence>
<organism evidence="2 3">
    <name type="scientific">Raineya orbicola</name>
    <dbReference type="NCBI Taxonomy" id="2016530"/>
    <lineage>
        <taxon>Bacteria</taxon>
        <taxon>Pseudomonadati</taxon>
        <taxon>Bacteroidota</taxon>
        <taxon>Cytophagia</taxon>
        <taxon>Cytophagales</taxon>
        <taxon>Raineyaceae</taxon>
        <taxon>Raineya</taxon>
    </lineage>
</organism>
<name>A0A2N3IIV0_9BACT</name>
<sequence length="205" mass="24034">MVKNIYLIRHGETDYNRKGMVQGRGIDADLNDVGRKQAQAFFQKYQHLPIEKIYHSTLKRSYQTVLPFIEKGIACLAHEGLDEISWGIHEGKPFSQEAHQEYLHYIHQWRAGNTNVAIAEAETPEEVRRRQEEFTKILLASPEKNVLICSHGRAMRILLAWWLGYPLSQMDIFQHFNLSLYHLQHTGTMFRIIRHNCLEHLKNKS</sequence>
<dbReference type="Proteomes" id="UP000233387">
    <property type="component" value="Unassembled WGS sequence"/>
</dbReference>
<evidence type="ECO:0000256" key="1">
    <source>
        <dbReference type="PIRSR" id="PIRSR613078-2"/>
    </source>
</evidence>
<keyword evidence="3" id="KW-1185">Reference proteome</keyword>
<dbReference type="PROSITE" id="PS00175">
    <property type="entry name" value="PG_MUTASE"/>
    <property type="match status" value="1"/>
</dbReference>
<gene>
    <name evidence="2" type="ORF">Rain11_0634</name>
</gene>
<dbReference type="EMBL" id="NKXO01000008">
    <property type="protein sequence ID" value="PKQ70255.1"/>
    <property type="molecule type" value="Genomic_DNA"/>
</dbReference>
<dbReference type="InterPro" id="IPR029033">
    <property type="entry name" value="His_PPase_superfam"/>
</dbReference>
<dbReference type="Pfam" id="PF00300">
    <property type="entry name" value="His_Phos_1"/>
    <property type="match status" value="1"/>
</dbReference>
<dbReference type="Gene3D" id="3.40.50.1240">
    <property type="entry name" value="Phosphoglycerate mutase-like"/>
    <property type="match status" value="1"/>
</dbReference>
<feature type="binding site" evidence="1">
    <location>
        <begin position="9"/>
        <end position="16"/>
    </location>
    <ligand>
        <name>substrate</name>
    </ligand>
</feature>
<dbReference type="PANTHER" id="PTHR48100">
    <property type="entry name" value="BROAD-SPECIFICITY PHOSPHATASE YOR283W-RELATED"/>
    <property type="match status" value="1"/>
</dbReference>
<dbReference type="PIRSF" id="PIRSF000709">
    <property type="entry name" value="6PFK_2-Ptase"/>
    <property type="match status" value="1"/>
</dbReference>
<dbReference type="AlphaFoldDB" id="A0A2N3IIV0"/>
<dbReference type="InterPro" id="IPR013078">
    <property type="entry name" value="His_Pase_superF_clade-1"/>
</dbReference>
<dbReference type="OrthoDB" id="9782128at2"/>
<accession>A0A2N3IIV0</accession>
<dbReference type="SUPFAM" id="SSF53254">
    <property type="entry name" value="Phosphoglycerate mutase-like"/>
    <property type="match status" value="1"/>
</dbReference>
<comment type="caution">
    <text evidence="2">The sequence shown here is derived from an EMBL/GenBank/DDBJ whole genome shotgun (WGS) entry which is preliminary data.</text>
</comment>
<protein>
    <submittedName>
        <fullName evidence="2">Fructose-26-bisphosphatase</fullName>
    </submittedName>
</protein>
<dbReference type="GO" id="GO:0016791">
    <property type="term" value="F:phosphatase activity"/>
    <property type="evidence" value="ECO:0007669"/>
    <property type="project" value="TreeGrafter"/>
</dbReference>
<dbReference type="RefSeq" id="WP_101357898.1">
    <property type="nucleotide sequence ID" value="NZ_NKXO01000008.1"/>
</dbReference>